<protein>
    <submittedName>
        <fullName evidence="1">Uncharacterized protein</fullName>
    </submittedName>
</protein>
<organism evidence="1 2">
    <name type="scientific">Pyropia yezoensis</name>
    <name type="common">Susabi-nori</name>
    <name type="synonym">Porphyra yezoensis</name>
    <dbReference type="NCBI Taxonomy" id="2788"/>
    <lineage>
        <taxon>Eukaryota</taxon>
        <taxon>Rhodophyta</taxon>
        <taxon>Bangiophyceae</taxon>
        <taxon>Bangiales</taxon>
        <taxon>Bangiaceae</taxon>
        <taxon>Pyropia</taxon>
    </lineage>
</organism>
<evidence type="ECO:0000313" key="2">
    <source>
        <dbReference type="Proteomes" id="UP000798662"/>
    </source>
</evidence>
<keyword evidence="2" id="KW-1185">Reference proteome</keyword>
<dbReference type="EMBL" id="CM020620">
    <property type="protein sequence ID" value="KAK1869010.1"/>
    <property type="molecule type" value="Genomic_DNA"/>
</dbReference>
<evidence type="ECO:0000313" key="1">
    <source>
        <dbReference type="EMBL" id="KAK1869010.1"/>
    </source>
</evidence>
<reference evidence="1" key="1">
    <citation type="submission" date="2019-11" db="EMBL/GenBank/DDBJ databases">
        <title>Nori genome reveals adaptations in red seaweeds to the harsh intertidal environment.</title>
        <authorList>
            <person name="Wang D."/>
            <person name="Mao Y."/>
        </authorList>
    </citation>
    <scope>NUCLEOTIDE SEQUENCE</scope>
    <source>
        <tissue evidence="1">Gametophyte</tissue>
    </source>
</reference>
<dbReference type="Proteomes" id="UP000798662">
    <property type="component" value="Chromosome 3"/>
</dbReference>
<proteinExistence type="predicted"/>
<name>A0ACC3CFL8_PYRYE</name>
<sequence>MVVLYSVRACEVCGWCGAAATTGGLPQQAPLVVHALEDTAFSAAGTESTLPVTANGSSACSPSQRAHMTGGAPITAMGGAGAGSCAAGTGSSVGRARPMPLSSVALAPSASNLAAVAEAEIPGIAAPARGANMLAEVVARGISPLREEFERITHMLGELVAAVNQLRLGHETLARGHERVVATMAVMRIDYTKGLDVVTASLDNLRTTVSGCTVVSKADDLLSKLNDKK</sequence>
<accession>A0ACC3CFL8</accession>
<comment type="caution">
    <text evidence="1">The sequence shown here is derived from an EMBL/GenBank/DDBJ whole genome shotgun (WGS) entry which is preliminary data.</text>
</comment>
<gene>
    <name evidence="1" type="ORF">I4F81_011492</name>
</gene>